<protein>
    <submittedName>
        <fullName evidence="3">ABC-type transporter Mla subunit MlaD</fullName>
    </submittedName>
</protein>
<reference evidence="3 4" key="1">
    <citation type="submission" date="2018-07" db="EMBL/GenBank/DDBJ databases">
        <title>Genomic Encyclopedia of Type Strains, Phase IV (KMG-IV): sequencing the most valuable type-strain genomes for metagenomic binning, comparative biology and taxonomic classification.</title>
        <authorList>
            <person name="Goeker M."/>
        </authorList>
    </citation>
    <scope>NUCLEOTIDE SEQUENCE [LARGE SCALE GENOMIC DNA]</scope>
    <source>
        <strain evidence="3 4">DSM 44290</strain>
    </source>
</reference>
<gene>
    <name evidence="3" type="ORF">DFR76_102344</name>
</gene>
<dbReference type="InterPro" id="IPR003399">
    <property type="entry name" value="Mce/MlaD"/>
</dbReference>
<accession>A0A370IB43</accession>
<evidence type="ECO:0000256" key="1">
    <source>
        <dbReference type="SAM" id="Phobius"/>
    </source>
</evidence>
<name>A0A370IB43_9NOCA</name>
<keyword evidence="4" id="KW-1185">Reference proteome</keyword>
<dbReference type="RefSeq" id="WP_067992285.1">
    <property type="nucleotide sequence ID" value="NZ_QQBC01000002.1"/>
</dbReference>
<proteinExistence type="predicted"/>
<keyword evidence="1" id="KW-1133">Transmembrane helix</keyword>
<dbReference type="STRING" id="1210086.GCA_001613105_00920"/>
<sequence>MGVFIDLSGRTAGRWSLRLRGLIIAIVLVVTALVVSEYARGAFADRFTLTIDAATLGEGLSPGAEVKFRGYAIGTVRHVDTVGYGHQRIVLELDRGQAGRLTDALAARFASSNVFGSAAIELVPTGQGAPLRENTVLRIGENAQNATVAGVFRRAARLTTVLDSETVRRLFDLLIEHSADLGPTARSLFETARMLAVEQRAPVAHYLDIGADLTDGVAAFTPPAVDAVLGILDQSAYFGDATNRARTKKALEGVDTTVLQDIAALLRRNNPDLARILDTLLDVVVPIAASVGTVAPAYDRIPALLEHMGQAFPVIDGRVRLQLEVIVKTMPYLADSIIIGRPR</sequence>
<feature type="transmembrane region" description="Helical" evidence="1">
    <location>
        <begin position="21"/>
        <end position="39"/>
    </location>
</feature>
<evidence type="ECO:0000313" key="3">
    <source>
        <dbReference type="EMBL" id="RDI67943.1"/>
    </source>
</evidence>
<dbReference type="Pfam" id="PF02470">
    <property type="entry name" value="MlaD"/>
    <property type="match status" value="1"/>
</dbReference>
<dbReference type="Proteomes" id="UP000254869">
    <property type="component" value="Unassembled WGS sequence"/>
</dbReference>
<evidence type="ECO:0000259" key="2">
    <source>
        <dbReference type="Pfam" id="PF02470"/>
    </source>
</evidence>
<dbReference type="EMBL" id="QQBC01000002">
    <property type="protein sequence ID" value="RDI67943.1"/>
    <property type="molecule type" value="Genomic_DNA"/>
</dbReference>
<keyword evidence="1" id="KW-0472">Membrane</keyword>
<dbReference type="PANTHER" id="PTHR33371">
    <property type="entry name" value="INTERMEMBRANE PHOSPHOLIPID TRANSPORT SYSTEM BINDING PROTEIN MLAD-RELATED"/>
    <property type="match status" value="1"/>
</dbReference>
<evidence type="ECO:0000313" key="4">
    <source>
        <dbReference type="Proteomes" id="UP000254869"/>
    </source>
</evidence>
<comment type="caution">
    <text evidence="3">The sequence shown here is derived from an EMBL/GenBank/DDBJ whole genome shotgun (WGS) entry which is preliminary data.</text>
</comment>
<dbReference type="AlphaFoldDB" id="A0A370IB43"/>
<dbReference type="InterPro" id="IPR052336">
    <property type="entry name" value="MlaD_Phospholipid_Transporter"/>
</dbReference>
<dbReference type="PANTHER" id="PTHR33371:SF4">
    <property type="entry name" value="INTERMEMBRANE PHOSPHOLIPID TRANSPORT SYSTEM BINDING PROTEIN MLAD"/>
    <property type="match status" value="1"/>
</dbReference>
<organism evidence="3 4">
    <name type="scientific">Nocardia pseudobrasiliensis</name>
    <dbReference type="NCBI Taxonomy" id="45979"/>
    <lineage>
        <taxon>Bacteria</taxon>
        <taxon>Bacillati</taxon>
        <taxon>Actinomycetota</taxon>
        <taxon>Actinomycetes</taxon>
        <taxon>Mycobacteriales</taxon>
        <taxon>Nocardiaceae</taxon>
        <taxon>Nocardia</taxon>
    </lineage>
</organism>
<keyword evidence="1" id="KW-0812">Transmembrane</keyword>
<feature type="domain" description="Mce/MlaD" evidence="2">
    <location>
        <begin position="57"/>
        <end position="124"/>
    </location>
</feature>